<organism evidence="2 3">
    <name type="scientific">Phaseolus angularis</name>
    <name type="common">Azuki bean</name>
    <name type="synonym">Vigna angularis</name>
    <dbReference type="NCBI Taxonomy" id="3914"/>
    <lineage>
        <taxon>Eukaryota</taxon>
        <taxon>Viridiplantae</taxon>
        <taxon>Streptophyta</taxon>
        <taxon>Embryophyta</taxon>
        <taxon>Tracheophyta</taxon>
        <taxon>Spermatophyta</taxon>
        <taxon>Magnoliopsida</taxon>
        <taxon>eudicotyledons</taxon>
        <taxon>Gunneridae</taxon>
        <taxon>Pentapetalae</taxon>
        <taxon>rosids</taxon>
        <taxon>fabids</taxon>
        <taxon>Fabales</taxon>
        <taxon>Fabaceae</taxon>
        <taxon>Papilionoideae</taxon>
        <taxon>50 kb inversion clade</taxon>
        <taxon>NPAAA clade</taxon>
        <taxon>indigoferoid/millettioid clade</taxon>
        <taxon>Phaseoleae</taxon>
        <taxon>Vigna</taxon>
    </lineage>
</organism>
<sequence length="160" mass="17721">MLDQLLLFATCALLQPVKPVPRSPRCAYGLPPCKSRLPPFSCAPPSCCCSSFLCYWTRESPHPRPPFSISWTQPAAGILLDRFCFFLLLGRVVLDRTKLLLHLLSQSIKAVGPLRSGHVLLLLKPIMPLLNVCILDAASWTKAVTPPFALWAVCFFFPAS</sequence>
<name>A0A0L9T5J1_PHAAN</name>
<evidence type="ECO:0008006" key="4">
    <source>
        <dbReference type="Google" id="ProtNLM"/>
    </source>
</evidence>
<evidence type="ECO:0000313" key="3">
    <source>
        <dbReference type="Proteomes" id="UP000053144"/>
    </source>
</evidence>
<dbReference type="AlphaFoldDB" id="A0A0L9T5J1"/>
<evidence type="ECO:0000256" key="1">
    <source>
        <dbReference type="SAM" id="SignalP"/>
    </source>
</evidence>
<feature type="chain" id="PRO_5005594295" description="Secreted protein" evidence="1">
    <location>
        <begin position="20"/>
        <end position="160"/>
    </location>
</feature>
<reference evidence="3" key="1">
    <citation type="journal article" date="2015" name="Proc. Natl. Acad. Sci. U.S.A.">
        <title>Genome sequencing of adzuki bean (Vigna angularis) provides insight into high starch and low fat accumulation and domestication.</title>
        <authorList>
            <person name="Yang K."/>
            <person name="Tian Z."/>
            <person name="Chen C."/>
            <person name="Luo L."/>
            <person name="Zhao B."/>
            <person name="Wang Z."/>
            <person name="Yu L."/>
            <person name="Li Y."/>
            <person name="Sun Y."/>
            <person name="Li W."/>
            <person name="Chen Y."/>
            <person name="Li Y."/>
            <person name="Zhang Y."/>
            <person name="Ai D."/>
            <person name="Zhao J."/>
            <person name="Shang C."/>
            <person name="Ma Y."/>
            <person name="Wu B."/>
            <person name="Wang M."/>
            <person name="Gao L."/>
            <person name="Sun D."/>
            <person name="Zhang P."/>
            <person name="Guo F."/>
            <person name="Wang W."/>
            <person name="Li Y."/>
            <person name="Wang J."/>
            <person name="Varshney R.K."/>
            <person name="Wang J."/>
            <person name="Ling H.Q."/>
            <person name="Wan P."/>
        </authorList>
    </citation>
    <scope>NUCLEOTIDE SEQUENCE</scope>
    <source>
        <strain evidence="3">cv. Jingnong 6</strain>
    </source>
</reference>
<accession>A0A0L9T5J1</accession>
<dbReference type="Gramene" id="KOM25870">
    <property type="protein sequence ID" value="KOM25870"/>
    <property type="gene ID" value="LR48_Vigan205s000700"/>
</dbReference>
<proteinExistence type="predicted"/>
<gene>
    <name evidence="2" type="ORF">LR48_Vigan205s000700</name>
</gene>
<dbReference type="EMBL" id="KQ258294">
    <property type="protein sequence ID" value="KOM25870.1"/>
    <property type="molecule type" value="Genomic_DNA"/>
</dbReference>
<evidence type="ECO:0000313" key="2">
    <source>
        <dbReference type="EMBL" id="KOM25870.1"/>
    </source>
</evidence>
<keyword evidence="1" id="KW-0732">Signal</keyword>
<dbReference type="Proteomes" id="UP000053144">
    <property type="component" value="Unassembled WGS sequence"/>
</dbReference>
<protein>
    <recommendedName>
        <fullName evidence="4">Secreted protein</fullName>
    </recommendedName>
</protein>
<feature type="signal peptide" evidence="1">
    <location>
        <begin position="1"/>
        <end position="19"/>
    </location>
</feature>